<keyword evidence="2" id="KW-0472">Membrane</keyword>
<dbReference type="GeneID" id="94692457"/>
<evidence type="ECO:0000256" key="2">
    <source>
        <dbReference type="SAM" id="Phobius"/>
    </source>
</evidence>
<keyword evidence="2" id="KW-0812">Transmembrane</keyword>
<dbReference type="RefSeq" id="WP_074922300.1">
    <property type="nucleotide sequence ID" value="NZ_CP141274.1"/>
</dbReference>
<evidence type="ECO:0008006" key="5">
    <source>
        <dbReference type="Google" id="ProtNLM"/>
    </source>
</evidence>
<keyword evidence="2" id="KW-1133">Transmembrane helix</keyword>
<feature type="transmembrane region" description="Helical" evidence="2">
    <location>
        <begin position="30"/>
        <end position="49"/>
    </location>
</feature>
<organism evidence="3 4">
    <name type="scientific">Delftia lacustris</name>
    <dbReference type="NCBI Taxonomy" id="558537"/>
    <lineage>
        <taxon>Bacteria</taxon>
        <taxon>Pseudomonadati</taxon>
        <taxon>Pseudomonadota</taxon>
        <taxon>Betaproteobacteria</taxon>
        <taxon>Burkholderiales</taxon>
        <taxon>Comamonadaceae</taxon>
        <taxon>Delftia</taxon>
    </lineage>
</organism>
<accession>A0A1H3NW33</accession>
<dbReference type="AlphaFoldDB" id="A0A1H3NW33"/>
<protein>
    <recommendedName>
        <fullName evidence="5">Transmembrane protein</fullName>
    </recommendedName>
</protein>
<proteinExistence type="predicted"/>
<gene>
    <name evidence="3" type="ORF">SAMN05421547_109179</name>
</gene>
<evidence type="ECO:0000313" key="3">
    <source>
        <dbReference type="EMBL" id="SDY93116.1"/>
    </source>
</evidence>
<feature type="region of interest" description="Disordered" evidence="1">
    <location>
        <begin position="72"/>
        <end position="114"/>
    </location>
</feature>
<evidence type="ECO:0000313" key="4">
    <source>
        <dbReference type="Proteomes" id="UP000183417"/>
    </source>
</evidence>
<feature type="compositionally biased region" description="Low complexity" evidence="1">
    <location>
        <begin position="94"/>
        <end position="108"/>
    </location>
</feature>
<dbReference type="Proteomes" id="UP000183417">
    <property type="component" value="Unassembled WGS sequence"/>
</dbReference>
<reference evidence="3 4" key="1">
    <citation type="submission" date="2016-10" db="EMBL/GenBank/DDBJ databases">
        <authorList>
            <person name="de Groot N.N."/>
        </authorList>
    </citation>
    <scope>NUCLEOTIDE SEQUENCE [LARGE SCALE GENOMIC DNA]</scope>
    <source>
        <strain evidence="3 4">LMG 24775</strain>
    </source>
</reference>
<sequence length="114" mass="11915">MYLVVIAWLYVTLMMAVAEAASPTGSILGALVTFALYGLLPLSIVIYIMGTPARNRKRHARELAERQAWLAQQQVSQGTADAPDAPAPSVLPDAGGESAAAAQAGSVAPVRKEP</sequence>
<name>A0A1H3NW33_9BURK</name>
<dbReference type="EMBL" id="FNPE01000009">
    <property type="protein sequence ID" value="SDY93116.1"/>
    <property type="molecule type" value="Genomic_DNA"/>
</dbReference>
<evidence type="ECO:0000256" key="1">
    <source>
        <dbReference type="SAM" id="MobiDB-lite"/>
    </source>
</evidence>